<dbReference type="Proteomes" id="UP001412239">
    <property type="component" value="Unassembled WGS sequence"/>
</dbReference>
<evidence type="ECO:0000313" key="5">
    <source>
        <dbReference type="Proteomes" id="UP001412239"/>
    </source>
</evidence>
<protein>
    <recommendedName>
        <fullName evidence="3">C2H2-type domain-containing protein</fullName>
    </recommendedName>
</protein>
<feature type="region of interest" description="Disordered" evidence="2">
    <location>
        <begin position="190"/>
        <end position="212"/>
    </location>
</feature>
<feature type="compositionally biased region" description="Low complexity" evidence="2">
    <location>
        <begin position="203"/>
        <end position="212"/>
    </location>
</feature>
<dbReference type="AlphaFoldDB" id="A0A292Q6U6"/>
<dbReference type="PROSITE" id="PS50157">
    <property type="entry name" value="ZINC_FINGER_C2H2_2"/>
    <property type="match status" value="2"/>
</dbReference>
<gene>
    <name evidence="4" type="ORF">GSTUAT00000235001</name>
</gene>
<dbReference type="SUPFAM" id="SSF57667">
    <property type="entry name" value="beta-beta-alpha zinc fingers"/>
    <property type="match status" value="1"/>
</dbReference>
<feature type="compositionally biased region" description="Polar residues" evidence="2">
    <location>
        <begin position="248"/>
        <end position="261"/>
    </location>
</feature>
<organism evidence="4 5">
    <name type="scientific">Tuber aestivum</name>
    <name type="common">summer truffle</name>
    <dbReference type="NCBI Taxonomy" id="59557"/>
    <lineage>
        <taxon>Eukaryota</taxon>
        <taxon>Fungi</taxon>
        <taxon>Dikarya</taxon>
        <taxon>Ascomycota</taxon>
        <taxon>Pezizomycotina</taxon>
        <taxon>Pezizomycetes</taxon>
        <taxon>Pezizales</taxon>
        <taxon>Tuberaceae</taxon>
        <taxon>Tuber</taxon>
    </lineage>
</organism>
<reference evidence="4" key="1">
    <citation type="submission" date="2015-10" db="EMBL/GenBank/DDBJ databases">
        <authorList>
            <person name="Regsiter A."/>
            <person name="william w."/>
        </authorList>
    </citation>
    <scope>NUCLEOTIDE SEQUENCE</scope>
    <source>
        <strain evidence="4">Montdore</strain>
    </source>
</reference>
<feature type="compositionally biased region" description="Basic residues" evidence="2">
    <location>
        <begin position="636"/>
        <end position="646"/>
    </location>
</feature>
<dbReference type="SMART" id="SM00355">
    <property type="entry name" value="ZnF_C2H2"/>
    <property type="match status" value="3"/>
</dbReference>
<feature type="region of interest" description="Disordered" evidence="2">
    <location>
        <begin position="87"/>
        <end position="112"/>
    </location>
</feature>
<dbReference type="Gene3D" id="3.30.160.60">
    <property type="entry name" value="Classic Zinc Finger"/>
    <property type="match status" value="2"/>
</dbReference>
<evidence type="ECO:0000256" key="1">
    <source>
        <dbReference type="PROSITE-ProRule" id="PRU00042"/>
    </source>
</evidence>
<name>A0A292Q6U6_9PEZI</name>
<evidence type="ECO:0000313" key="4">
    <source>
        <dbReference type="EMBL" id="CUS15532.1"/>
    </source>
</evidence>
<feature type="region of interest" description="Disordered" evidence="2">
    <location>
        <begin position="336"/>
        <end position="355"/>
    </location>
</feature>
<feature type="domain" description="C2H2-type" evidence="3">
    <location>
        <begin position="601"/>
        <end position="631"/>
    </location>
</feature>
<accession>A0A292Q6U6</accession>
<keyword evidence="1" id="KW-0862">Zinc</keyword>
<keyword evidence="1" id="KW-0479">Metal-binding</keyword>
<sequence length="710" mass="78806">MRAPSPSPRQSSFYTTAPYFLNDLSHFVSAYNSSPSFLTDSQKRQKLQQEFDNGFADCEPSIDLTLPYTSVPHPSTRNINPYPHLSLQRASEPASPITLSTPSSPSPSRSEVPIMSAEQSPQDFQLYDDGMRISADHREKQRVNRRYDSAHPYGHRASPAPNSRFGNGYPMAVPHSESRIPGPGLHYYSGFRTDDNSNDFSKQSTQQQQQHQYLQTLPQFRNQGLNMGQMIQTQRHGSDDEDPPALSPHTQSHFSASSRPSLSDVDLRSPATPIASPGPSDGAEGCGAPVPAVREDTSYLVEAWVEHYLRSESDIHTPTPKLSRTISDAMQDELFNPGIAPGTSVTPLSRRESNGVNSKLPTFLHQAQTQHSMVHATPPTTRDHSPFRANSPFHPAAVRVNQFPLPRSPSRTASLLPVGFGTASAQQEQEAELLPRQFQQGFDEGSEAPKTISPKDACVDYCEPEEEDAKGSLFPRDDAYSQDESVHGGSYKSSIHGDDDAQSDHSFGVKTEESFASMATSRRESDVSMNFNPPLYAGNANQQYAQVGFPYTYSQMGRHSEEDVSDPVSQASVIEEHDYDYDPTGSPNSKPAESKANRGVYTCTVPGCAQRFPTTAKMLKHRREAHRQSSPLSSIKSHHPGPHKCTRINPTTNKPCNTVFSRPYDLTRHEDTIHNTNRQKARCEICNDEKTFSRQDALTRHKKVKHGIDK</sequence>
<dbReference type="Pfam" id="PF00096">
    <property type="entry name" value="zf-C2H2"/>
    <property type="match status" value="1"/>
</dbReference>
<feature type="domain" description="C2H2-type" evidence="3">
    <location>
        <begin position="643"/>
        <end position="679"/>
    </location>
</feature>
<dbReference type="InterPro" id="IPR036236">
    <property type="entry name" value="Znf_C2H2_sf"/>
</dbReference>
<feature type="region of interest" description="Disordered" evidence="2">
    <location>
        <begin position="232"/>
        <end position="288"/>
    </location>
</feature>
<dbReference type="EMBL" id="LN890945">
    <property type="protein sequence ID" value="CUS15532.1"/>
    <property type="molecule type" value="Genomic_DNA"/>
</dbReference>
<feature type="region of interest" description="Disordered" evidence="2">
    <location>
        <begin position="467"/>
        <end position="504"/>
    </location>
</feature>
<keyword evidence="1" id="KW-0863">Zinc-finger</keyword>
<dbReference type="PROSITE" id="PS00028">
    <property type="entry name" value="ZINC_FINGER_C2H2_1"/>
    <property type="match status" value="1"/>
</dbReference>
<evidence type="ECO:0000256" key="2">
    <source>
        <dbReference type="SAM" id="MobiDB-lite"/>
    </source>
</evidence>
<keyword evidence="5" id="KW-1185">Reference proteome</keyword>
<dbReference type="GO" id="GO:0008270">
    <property type="term" value="F:zinc ion binding"/>
    <property type="evidence" value="ECO:0007669"/>
    <property type="project" value="UniProtKB-KW"/>
</dbReference>
<feature type="region of interest" description="Disordered" evidence="2">
    <location>
        <begin position="627"/>
        <end position="652"/>
    </location>
</feature>
<proteinExistence type="predicted"/>
<dbReference type="InterPro" id="IPR013087">
    <property type="entry name" value="Znf_C2H2_type"/>
</dbReference>
<evidence type="ECO:0000259" key="3">
    <source>
        <dbReference type="PROSITE" id="PS50157"/>
    </source>
</evidence>
<feature type="compositionally biased region" description="Low complexity" evidence="2">
    <location>
        <begin position="93"/>
        <end position="112"/>
    </location>
</feature>